<evidence type="ECO:0000313" key="2">
    <source>
        <dbReference type="Proteomes" id="UP000005667"/>
    </source>
</evidence>
<evidence type="ECO:0000313" key="1">
    <source>
        <dbReference type="EMBL" id="CBS91509.1"/>
    </source>
</evidence>
<dbReference type="RefSeq" id="WP_014189935.1">
    <property type="nucleotide sequence ID" value="NC_016588.1"/>
</dbReference>
<organism evidence="1 2">
    <name type="scientific">Azospirillum lipoferum (strain 4B)</name>
    <dbReference type="NCBI Taxonomy" id="862719"/>
    <lineage>
        <taxon>Bacteria</taxon>
        <taxon>Pseudomonadati</taxon>
        <taxon>Pseudomonadota</taxon>
        <taxon>Alphaproteobacteria</taxon>
        <taxon>Rhodospirillales</taxon>
        <taxon>Azospirillaceae</taxon>
        <taxon>Azospirillum</taxon>
    </lineage>
</organism>
<dbReference type="Proteomes" id="UP000005667">
    <property type="component" value="Plasmid AZO_p6"/>
</dbReference>
<dbReference type="OrthoDB" id="7308086at2"/>
<dbReference type="AlphaFoldDB" id="G7ZIZ7"/>
<keyword evidence="1" id="KW-0614">Plasmid</keyword>
<dbReference type="SUPFAM" id="SSF51197">
    <property type="entry name" value="Clavaminate synthase-like"/>
    <property type="match status" value="1"/>
</dbReference>
<geneLocation type="plasmid" evidence="1 2">
    <name>AZO_p6</name>
</geneLocation>
<gene>
    <name evidence="1" type="ordered locus">AZOLI_p60091</name>
</gene>
<name>G7ZIZ7_AZOL4</name>
<dbReference type="KEGG" id="ali:AZOLI_p60091"/>
<dbReference type="Gene3D" id="2.60.120.620">
    <property type="entry name" value="q2cbj1_9rhob like domain"/>
    <property type="match status" value="1"/>
</dbReference>
<reference evidence="2" key="1">
    <citation type="journal article" date="2011" name="PLoS Genet.">
        <title>Azospirillum genomes reveal transition of bacteria from aquatic to terrestrial environments.</title>
        <authorList>
            <person name="Wisniewski-Dye F."/>
            <person name="Borziak K."/>
            <person name="Khalsa-Moyers G."/>
            <person name="Alexandre G."/>
            <person name="Sukharnikov L.O."/>
            <person name="Wuichet K."/>
            <person name="Hurst G.B."/>
            <person name="McDonald W.H."/>
            <person name="Robertson J.S."/>
            <person name="Barbe V."/>
            <person name="Calteau A."/>
            <person name="Rouy Z."/>
            <person name="Mangenot S."/>
            <person name="Prigent-Combaret C."/>
            <person name="Normand P."/>
            <person name="Boyer M."/>
            <person name="Siguier P."/>
            <person name="Dessaux Y."/>
            <person name="Elmerich C."/>
            <person name="Condemine G."/>
            <person name="Krishnen G."/>
            <person name="Kennedy I."/>
            <person name="Paterson A.H."/>
            <person name="Gonzalez V."/>
            <person name="Mavingui P."/>
            <person name="Zhulin I.B."/>
        </authorList>
    </citation>
    <scope>NUCLEOTIDE SEQUENCE [LARGE SCALE GENOMIC DNA]</scope>
    <source>
        <strain evidence="2">4B</strain>
    </source>
</reference>
<dbReference type="HOGENOM" id="CLU_635611_0_0_5"/>
<sequence>MPNLYLHDDRPPEVAASFSGLPNPWAAVQTYDVFPAGEVTPALRDAYRRYGIVKLTNVLSREENACYRGIAQTLSGIEDRDFPEIAAGRRANYVKPGIVGHVPELWPLVDHPRIRPALDTIFERPFGLINSSVGVNFAASGLHRDGDYFGMDDRPHNLIDDPENTNTQVILSFSPPGRQAARLGIIPFTHQKSIYDRMAAEIGLDVPFEYYATHGAVKNRALATGDLRPLYEIERYAVFIDIHPGEALLFDGRLLHYGELMSGPKCISILSYSTEDDIQLERIHRLLRRHADGGDGDFPPPFRSYLKEHGLFWPRMEETIEAALRGRLERLEDLRRDAPIFIYGAGSSGTRLQERLAALNLPAVSGFIDTERSGSFNGLPLHAVADYAALHDPAHQILIASQYYDAIEKTLIRHGIRSFHTVFHLMQRQVD</sequence>
<protein>
    <submittedName>
        <fullName evidence="1">Uncharacterized protein</fullName>
    </submittedName>
</protein>
<dbReference type="EMBL" id="FQ311874">
    <property type="protein sequence ID" value="CBS91509.1"/>
    <property type="molecule type" value="Genomic_DNA"/>
</dbReference>
<proteinExistence type="predicted"/>
<accession>G7ZIZ7</accession>
<keyword evidence="2" id="KW-1185">Reference proteome</keyword>